<dbReference type="InterPro" id="IPR029058">
    <property type="entry name" value="AB_hydrolase_fold"/>
</dbReference>
<dbReference type="AlphaFoldDB" id="A0A1B1ADS0"/>
<dbReference type="EMBL" id="CP013244">
    <property type="protein sequence ID" value="ANP44702.1"/>
    <property type="molecule type" value="Genomic_DNA"/>
</dbReference>
<dbReference type="SUPFAM" id="SSF53474">
    <property type="entry name" value="alpha/beta-Hydrolases"/>
    <property type="match status" value="1"/>
</dbReference>
<keyword evidence="2" id="KW-0732">Signal</keyword>
<dbReference type="PANTHER" id="PTHR42776:SF27">
    <property type="entry name" value="DIPEPTIDYL PEPTIDASE FAMILY MEMBER 6"/>
    <property type="match status" value="1"/>
</dbReference>
<dbReference type="OrthoDB" id="128799at2"/>
<dbReference type="GO" id="GO:0006508">
    <property type="term" value="P:proteolysis"/>
    <property type="evidence" value="ECO:0007669"/>
    <property type="project" value="InterPro"/>
</dbReference>
<sequence length="687" mass="75419">MQRILFVLLAAAFALSVPASAQQQAQRAPLDWFLGYDAFRSASMSPDGHHLAVLRRDAEGDTLLVTDLQTRQTRAIQRARADQSLQIAGVGFASNTRLVFVLQQRNRVEFTRRSAVRRATVDDGFETNTRIYASNLDGSNLIPLYNPAAQGFDAYVDANLVSTLPNDDDNVLLIVPTQGGAELRRVNVNTADATTVDRGTLFTFNWEVDVNGTPVLRQDSVGNGRGYAWLRRGPGQRNWTEIATYRGAEGVNSAPAFSPLGAATQPGQVFVSARRDGSDTNGLYVYDASTGEYTQTVQTNASFDVSNAEIDTKRSIIQAACWWGQRWTCEPKDPGFAERWNAINQVLGENVNIFVADQSDDQNLWLIQTFGPQDLGTYYLYNHQAHSLNVVFRQRPEANAALLPSERIVSYTVSDGQQQWGYLWLPPGVTEPRNLPLIVIPHGGPEARDVYGTDFMAHAVAAQGYAVFQPNFRGGGGFGRSFVEAGHRQWGQRMQADVADGTRYLFSQGIADPQRTCIAGWSYGGYVAFTASFMNTDIFKCSVAGAGVSDLRAMLRWVRTGSRRNDVNGGGGGGQQSPFYQYWADAIGDPNRDDAALDQYSAAQNASRVTIPLLIIHGDEDSTVPIQQSEIMQRAMERAGKPTRLIVLQDVDHNVSPIQGDAMRTVLTESLAFFNEHIGPGVQPNGQ</sequence>
<keyword evidence="5" id="KW-1185">Reference proteome</keyword>
<evidence type="ECO:0000256" key="2">
    <source>
        <dbReference type="SAM" id="SignalP"/>
    </source>
</evidence>
<evidence type="ECO:0000259" key="3">
    <source>
        <dbReference type="Pfam" id="PF00326"/>
    </source>
</evidence>
<keyword evidence="1" id="KW-0378">Hydrolase</keyword>
<dbReference type="InterPro" id="IPR001375">
    <property type="entry name" value="Peptidase_S9_cat"/>
</dbReference>
<dbReference type="SUPFAM" id="SSF82171">
    <property type="entry name" value="DPP6 N-terminal domain-like"/>
    <property type="match status" value="1"/>
</dbReference>
<dbReference type="PANTHER" id="PTHR42776">
    <property type="entry name" value="SERINE PEPTIDASE S9 FAMILY MEMBER"/>
    <property type="match status" value="1"/>
</dbReference>
<dbReference type="KEGG" id="cbot:ATE48_01580"/>
<dbReference type="InParanoid" id="A0A1B1ADS0"/>
<dbReference type="RefSeq" id="WP_066767173.1">
    <property type="nucleotide sequence ID" value="NZ_CP013244.1"/>
</dbReference>
<dbReference type="Pfam" id="PF00326">
    <property type="entry name" value="Peptidase_S9"/>
    <property type="match status" value="1"/>
</dbReference>
<feature type="domain" description="Peptidase S9 prolyl oligopeptidase catalytic" evidence="3">
    <location>
        <begin position="455"/>
        <end position="679"/>
    </location>
</feature>
<dbReference type="STRING" id="1759059.ATE48_01580"/>
<name>A0A1B1ADS0_9PROT</name>
<accession>A0A1B1ADS0</accession>
<protein>
    <recommendedName>
        <fullName evidence="3">Peptidase S9 prolyl oligopeptidase catalytic domain-containing protein</fullName>
    </recommendedName>
</protein>
<dbReference type="GO" id="GO:0004252">
    <property type="term" value="F:serine-type endopeptidase activity"/>
    <property type="evidence" value="ECO:0007669"/>
    <property type="project" value="TreeGrafter"/>
</dbReference>
<evidence type="ECO:0000313" key="5">
    <source>
        <dbReference type="Proteomes" id="UP000092498"/>
    </source>
</evidence>
<gene>
    <name evidence="4" type="ORF">ATE48_01580</name>
</gene>
<dbReference type="Gene3D" id="3.40.50.1820">
    <property type="entry name" value="alpha/beta hydrolase"/>
    <property type="match status" value="1"/>
</dbReference>
<evidence type="ECO:0000256" key="1">
    <source>
        <dbReference type="ARBA" id="ARBA00022801"/>
    </source>
</evidence>
<organism evidence="4 5">
    <name type="scientific">Candidatus Viadribacter manganicus</name>
    <dbReference type="NCBI Taxonomy" id="1759059"/>
    <lineage>
        <taxon>Bacteria</taxon>
        <taxon>Pseudomonadati</taxon>
        <taxon>Pseudomonadota</taxon>
        <taxon>Alphaproteobacteria</taxon>
        <taxon>Hyphomonadales</taxon>
        <taxon>Hyphomonadaceae</taxon>
        <taxon>Candidatus Viadribacter</taxon>
    </lineage>
</organism>
<evidence type="ECO:0000313" key="4">
    <source>
        <dbReference type="EMBL" id="ANP44702.1"/>
    </source>
</evidence>
<dbReference type="Proteomes" id="UP000092498">
    <property type="component" value="Chromosome"/>
</dbReference>
<proteinExistence type="predicted"/>
<feature type="signal peptide" evidence="2">
    <location>
        <begin position="1"/>
        <end position="21"/>
    </location>
</feature>
<reference evidence="4 5" key="1">
    <citation type="submission" date="2015-11" db="EMBL/GenBank/DDBJ databases">
        <title>Whole-Genome Sequence of Candidatus Oderbacter manganicum from the National Park Lower Oder Valley, Germany.</title>
        <authorList>
            <person name="Braun B."/>
            <person name="Liere K."/>
            <person name="Szewzyk U."/>
        </authorList>
    </citation>
    <scope>NUCLEOTIDE SEQUENCE [LARGE SCALE GENOMIC DNA]</scope>
    <source>
        <strain evidence="4 5">OTSz_A_272</strain>
    </source>
</reference>
<feature type="chain" id="PRO_5008518623" description="Peptidase S9 prolyl oligopeptidase catalytic domain-containing protein" evidence="2">
    <location>
        <begin position="22"/>
        <end position="687"/>
    </location>
</feature>